<dbReference type="InterPro" id="IPR009057">
    <property type="entry name" value="Homeodomain-like_sf"/>
</dbReference>
<keyword evidence="2" id="KW-0238">DNA-binding</keyword>
<dbReference type="Gene3D" id="1.10.10.60">
    <property type="entry name" value="Homeodomain-like"/>
    <property type="match status" value="1"/>
</dbReference>
<dbReference type="AlphaFoldDB" id="A0A9X4QNA6"/>
<dbReference type="Proteomes" id="UP001153387">
    <property type="component" value="Unassembled WGS sequence"/>
</dbReference>
<dbReference type="SUPFAM" id="SSF46689">
    <property type="entry name" value="Homeodomain-like"/>
    <property type="match status" value="1"/>
</dbReference>
<dbReference type="SUPFAM" id="SSF51182">
    <property type="entry name" value="RmlC-like cupins"/>
    <property type="match status" value="1"/>
</dbReference>
<dbReference type="GO" id="GO:0043565">
    <property type="term" value="F:sequence-specific DNA binding"/>
    <property type="evidence" value="ECO:0007669"/>
    <property type="project" value="InterPro"/>
</dbReference>
<dbReference type="Pfam" id="PF07883">
    <property type="entry name" value="Cupin_2"/>
    <property type="match status" value="1"/>
</dbReference>
<dbReference type="PANTHER" id="PTHR43280">
    <property type="entry name" value="ARAC-FAMILY TRANSCRIPTIONAL REGULATOR"/>
    <property type="match status" value="1"/>
</dbReference>
<dbReference type="PROSITE" id="PS00041">
    <property type="entry name" value="HTH_ARAC_FAMILY_1"/>
    <property type="match status" value="1"/>
</dbReference>
<dbReference type="PROSITE" id="PS01124">
    <property type="entry name" value="HTH_ARAC_FAMILY_2"/>
    <property type="match status" value="1"/>
</dbReference>
<keyword evidence="6" id="KW-1185">Reference proteome</keyword>
<dbReference type="InterPro" id="IPR011051">
    <property type="entry name" value="RmlC_Cupin_sf"/>
</dbReference>
<evidence type="ECO:0000256" key="3">
    <source>
        <dbReference type="ARBA" id="ARBA00023163"/>
    </source>
</evidence>
<dbReference type="InterPro" id="IPR013096">
    <property type="entry name" value="Cupin_2"/>
</dbReference>
<comment type="caution">
    <text evidence="5">The sequence shown here is derived from an EMBL/GenBank/DDBJ whole genome shotgun (WGS) entry which is preliminary data.</text>
</comment>
<organism evidence="5 6">
    <name type="scientific">Cohnella ginsengisoli</name>
    <dbReference type="NCBI Taxonomy" id="425004"/>
    <lineage>
        <taxon>Bacteria</taxon>
        <taxon>Bacillati</taxon>
        <taxon>Bacillota</taxon>
        <taxon>Bacilli</taxon>
        <taxon>Bacillales</taxon>
        <taxon>Paenibacillaceae</taxon>
        <taxon>Cohnella</taxon>
    </lineage>
</organism>
<dbReference type="SMART" id="SM00342">
    <property type="entry name" value="HTH_ARAC"/>
    <property type="match status" value="1"/>
</dbReference>
<feature type="domain" description="HTH araC/xylS-type" evidence="4">
    <location>
        <begin position="189"/>
        <end position="287"/>
    </location>
</feature>
<proteinExistence type="predicted"/>
<dbReference type="RefSeq" id="WP_277565977.1">
    <property type="nucleotide sequence ID" value="NZ_JAPDHZ010000003.1"/>
</dbReference>
<dbReference type="InterPro" id="IPR014710">
    <property type="entry name" value="RmlC-like_jellyroll"/>
</dbReference>
<keyword evidence="1" id="KW-0805">Transcription regulation</keyword>
<dbReference type="GO" id="GO:0003700">
    <property type="term" value="F:DNA-binding transcription factor activity"/>
    <property type="evidence" value="ECO:0007669"/>
    <property type="project" value="InterPro"/>
</dbReference>
<evidence type="ECO:0000259" key="4">
    <source>
        <dbReference type="PROSITE" id="PS01124"/>
    </source>
</evidence>
<sequence>MASGIMPDQLYGTVRVNDAVIEIIEVLEEQPWGARSCPPHTHAWFECNYIYEGSMKTGFGGPLLNVGAGEFFLVPAGAEHRHEYLPESPHRGVCLRWTVAPAEPAAGGGAGSVYAALERLREWQLGCYEDRFGLGERIIRLFEEAREAHSLASVQLTFVQILLAIAAVRHPEGRIAPAAADQSDTAFLRKIEVYLNDERAEKMNVRRLADALHVSYNHLARKYKRLTGKTIVGRLTEIRLARALDLLQRTDASIGAIAEVSGFGAAHYFSRVFKEVYGVSPKTYRQALPGQT</sequence>
<dbReference type="Gene3D" id="2.60.120.10">
    <property type="entry name" value="Jelly Rolls"/>
    <property type="match status" value="1"/>
</dbReference>
<reference evidence="5 6" key="1">
    <citation type="submission" date="2022-10" db="EMBL/GenBank/DDBJ databases">
        <title>Comparative genomic analysis of Cohnella hashimotonis sp. nov., isolated from the International Space Station.</title>
        <authorList>
            <person name="Simpson A."/>
            <person name="Venkateswaran K."/>
        </authorList>
    </citation>
    <scope>NUCLEOTIDE SEQUENCE [LARGE SCALE GENOMIC DNA]</scope>
    <source>
        <strain evidence="5 6">DSM 18997</strain>
    </source>
</reference>
<evidence type="ECO:0000256" key="2">
    <source>
        <dbReference type="ARBA" id="ARBA00023125"/>
    </source>
</evidence>
<dbReference type="InterPro" id="IPR020449">
    <property type="entry name" value="Tscrpt_reg_AraC-type_HTH"/>
</dbReference>
<dbReference type="EMBL" id="JAPDHZ010000003">
    <property type="protein sequence ID" value="MDG0792157.1"/>
    <property type="molecule type" value="Genomic_DNA"/>
</dbReference>
<dbReference type="InterPro" id="IPR018062">
    <property type="entry name" value="HTH_AraC-typ_CS"/>
</dbReference>
<dbReference type="PANTHER" id="PTHR43280:SF28">
    <property type="entry name" value="HTH-TYPE TRANSCRIPTIONAL ACTIVATOR RHAS"/>
    <property type="match status" value="1"/>
</dbReference>
<evidence type="ECO:0000313" key="6">
    <source>
        <dbReference type="Proteomes" id="UP001153387"/>
    </source>
</evidence>
<evidence type="ECO:0000256" key="1">
    <source>
        <dbReference type="ARBA" id="ARBA00023015"/>
    </source>
</evidence>
<evidence type="ECO:0000313" key="5">
    <source>
        <dbReference type="EMBL" id="MDG0792157.1"/>
    </source>
</evidence>
<dbReference type="Pfam" id="PF12833">
    <property type="entry name" value="HTH_18"/>
    <property type="match status" value="1"/>
</dbReference>
<accession>A0A9X4QNA6</accession>
<keyword evidence="3" id="KW-0804">Transcription</keyword>
<dbReference type="InterPro" id="IPR018060">
    <property type="entry name" value="HTH_AraC"/>
</dbReference>
<protein>
    <submittedName>
        <fullName evidence="5">AraC family transcriptional regulator</fullName>
    </submittedName>
</protein>
<dbReference type="PRINTS" id="PR00032">
    <property type="entry name" value="HTHARAC"/>
</dbReference>
<gene>
    <name evidence="5" type="ORF">OMP38_15755</name>
</gene>
<name>A0A9X4QNA6_9BACL</name>